<evidence type="ECO:0000259" key="8">
    <source>
        <dbReference type="Pfam" id="PF13229"/>
    </source>
</evidence>
<dbReference type="PANTHER" id="PTHR11319">
    <property type="entry name" value="G PROTEIN-COUPLED RECEPTOR-RELATED"/>
    <property type="match status" value="1"/>
</dbReference>
<dbReference type="PANTHER" id="PTHR11319:SF35">
    <property type="entry name" value="OUTER MEMBRANE PROTEIN PMPC-RELATED"/>
    <property type="match status" value="1"/>
</dbReference>
<gene>
    <name evidence="9" type="ORF">S03H2_50143</name>
</gene>
<proteinExistence type="predicted"/>
<accession>X1IAW6</accession>
<dbReference type="Pfam" id="PF13229">
    <property type="entry name" value="Beta_helix"/>
    <property type="match status" value="1"/>
</dbReference>
<dbReference type="GO" id="GO:0005576">
    <property type="term" value="C:extracellular region"/>
    <property type="evidence" value="ECO:0007669"/>
    <property type="project" value="UniProtKB-SubCell"/>
</dbReference>
<evidence type="ECO:0000256" key="7">
    <source>
        <dbReference type="ARBA" id="ARBA00023237"/>
    </source>
</evidence>
<sequence length="262" mass="27348">YHVVTGSGTDATAVLDGFTVTAGNANSSGAHDSGAGMYNEYGSPTLTNCIFSGNVARFGGGMYNENSSPILNFCTFSENSTDIGGGGIYNYNSSPILTNCTFRGNRAKHLAGGMDGVQGSSPVLVKCTFSSNSAGYRGGGISHAECNPVLSKCIFSGNSADNSGGGVYCHNSTNLTLNNCIFAKNKALIGEAVACDSNREQSQNILKITNCILWDESTEIWNDDGSTITISYTDLKGGQAACYDPCDAIEWGMGNIEADPCF</sequence>
<name>X1IAW6_9ZZZZ</name>
<feature type="non-terminal residue" evidence="9">
    <location>
        <position position="262"/>
    </location>
</feature>
<dbReference type="NCBIfam" id="TIGR01376">
    <property type="entry name" value="POMP_repeat"/>
    <property type="match status" value="1"/>
</dbReference>
<reference evidence="9" key="1">
    <citation type="journal article" date="2014" name="Front. Microbiol.">
        <title>High frequency of phylogenetically diverse reductive dehalogenase-homologous genes in deep subseafloor sedimentary metagenomes.</title>
        <authorList>
            <person name="Kawai M."/>
            <person name="Futagami T."/>
            <person name="Toyoda A."/>
            <person name="Takaki Y."/>
            <person name="Nishi S."/>
            <person name="Hori S."/>
            <person name="Arai W."/>
            <person name="Tsubouchi T."/>
            <person name="Morono Y."/>
            <person name="Uchiyama I."/>
            <person name="Ito T."/>
            <person name="Fujiyama A."/>
            <person name="Inagaki F."/>
            <person name="Takami H."/>
        </authorList>
    </citation>
    <scope>NUCLEOTIDE SEQUENCE</scope>
    <source>
        <strain evidence="9">Expedition CK06-06</strain>
    </source>
</reference>
<feature type="domain" description="Right handed beta helix" evidence="8">
    <location>
        <begin position="82"/>
        <end position="231"/>
    </location>
</feature>
<dbReference type="Gene3D" id="2.160.20.10">
    <property type="entry name" value="Single-stranded right-handed beta-helix, Pectin lyase-like"/>
    <property type="match status" value="1"/>
</dbReference>
<protein>
    <recommendedName>
        <fullName evidence="8">Right handed beta helix domain-containing protein</fullName>
    </recommendedName>
</protein>
<evidence type="ECO:0000256" key="1">
    <source>
        <dbReference type="ARBA" id="ARBA00004196"/>
    </source>
</evidence>
<evidence type="ECO:0000313" key="9">
    <source>
        <dbReference type="EMBL" id="GAH63244.1"/>
    </source>
</evidence>
<dbReference type="AlphaFoldDB" id="X1IAW6"/>
<keyword evidence="6" id="KW-0472">Membrane</keyword>
<dbReference type="InterPro" id="IPR003368">
    <property type="entry name" value="POMP_repeat"/>
</dbReference>
<dbReference type="InterPro" id="IPR012334">
    <property type="entry name" value="Pectin_lyas_fold"/>
</dbReference>
<dbReference type="GO" id="GO:0009279">
    <property type="term" value="C:cell outer membrane"/>
    <property type="evidence" value="ECO:0007669"/>
    <property type="project" value="UniProtKB-SubCell"/>
</dbReference>
<evidence type="ECO:0000256" key="6">
    <source>
        <dbReference type="ARBA" id="ARBA00023136"/>
    </source>
</evidence>
<keyword evidence="7" id="KW-0998">Cell outer membrane</keyword>
<comment type="subcellular location">
    <subcellularLocation>
        <location evidence="1">Cell envelope</location>
    </subcellularLocation>
    <subcellularLocation>
        <location evidence="2">Cell outer membrane</location>
    </subcellularLocation>
    <subcellularLocation>
        <location evidence="3">Secreted</location>
    </subcellularLocation>
</comment>
<comment type="caution">
    <text evidence="9">The sequence shown here is derived from an EMBL/GenBank/DDBJ whole genome shotgun (WGS) entry which is preliminary data.</text>
</comment>
<evidence type="ECO:0000256" key="3">
    <source>
        <dbReference type="ARBA" id="ARBA00004613"/>
    </source>
</evidence>
<dbReference type="EMBL" id="BARU01031729">
    <property type="protein sequence ID" value="GAH63244.1"/>
    <property type="molecule type" value="Genomic_DNA"/>
</dbReference>
<keyword evidence="4" id="KW-0964">Secreted</keyword>
<feature type="non-terminal residue" evidence="9">
    <location>
        <position position="1"/>
    </location>
</feature>
<dbReference type="SUPFAM" id="SSF51126">
    <property type="entry name" value="Pectin lyase-like"/>
    <property type="match status" value="1"/>
</dbReference>
<keyword evidence="5" id="KW-0732">Signal</keyword>
<dbReference type="InterPro" id="IPR011050">
    <property type="entry name" value="Pectin_lyase_fold/virulence"/>
</dbReference>
<evidence type="ECO:0000256" key="2">
    <source>
        <dbReference type="ARBA" id="ARBA00004442"/>
    </source>
</evidence>
<evidence type="ECO:0000256" key="4">
    <source>
        <dbReference type="ARBA" id="ARBA00022525"/>
    </source>
</evidence>
<evidence type="ECO:0000256" key="5">
    <source>
        <dbReference type="ARBA" id="ARBA00022729"/>
    </source>
</evidence>
<organism evidence="9">
    <name type="scientific">marine sediment metagenome</name>
    <dbReference type="NCBI Taxonomy" id="412755"/>
    <lineage>
        <taxon>unclassified sequences</taxon>
        <taxon>metagenomes</taxon>
        <taxon>ecological metagenomes</taxon>
    </lineage>
</organism>
<dbReference type="InterPro" id="IPR039448">
    <property type="entry name" value="Beta_helix"/>
</dbReference>